<dbReference type="CDD" id="cd00038">
    <property type="entry name" value="CAP_ED"/>
    <property type="match status" value="1"/>
</dbReference>
<dbReference type="InterPro" id="IPR018490">
    <property type="entry name" value="cNMP-bd_dom_sf"/>
</dbReference>
<dbReference type="InterPro" id="IPR018488">
    <property type="entry name" value="cNMP-bd_CS"/>
</dbReference>
<dbReference type="EMBL" id="VBAL01000185">
    <property type="protein sequence ID" value="TMI98109.1"/>
    <property type="molecule type" value="Genomic_DNA"/>
</dbReference>
<gene>
    <name evidence="2" type="ORF">E6H01_12765</name>
</gene>
<comment type="caution">
    <text evidence="2">The sequence shown here is derived from an EMBL/GenBank/DDBJ whole genome shotgun (WGS) entry which is preliminary data.</text>
</comment>
<proteinExistence type="predicted"/>
<reference evidence="2 3" key="1">
    <citation type="journal article" date="2019" name="Nat. Microbiol.">
        <title>Mediterranean grassland soil C-N compound turnover is dependent on rainfall and depth, and is mediated by genomically divergent microorganisms.</title>
        <authorList>
            <person name="Diamond S."/>
            <person name="Andeer P.F."/>
            <person name="Li Z."/>
            <person name="Crits-Christoph A."/>
            <person name="Burstein D."/>
            <person name="Anantharaman K."/>
            <person name="Lane K.R."/>
            <person name="Thomas B.C."/>
            <person name="Pan C."/>
            <person name="Northen T.R."/>
            <person name="Banfield J.F."/>
        </authorList>
    </citation>
    <scope>NUCLEOTIDE SEQUENCE [LARGE SCALE GENOMIC DNA]</scope>
    <source>
        <strain evidence="2">NP_4</strain>
    </source>
</reference>
<dbReference type="PRINTS" id="PR00103">
    <property type="entry name" value="CAMPKINASE"/>
</dbReference>
<dbReference type="PANTHER" id="PTHR11635">
    <property type="entry name" value="CAMP-DEPENDENT PROTEIN KINASE REGULATORY CHAIN"/>
    <property type="match status" value="1"/>
</dbReference>
<dbReference type="InterPro" id="IPR000595">
    <property type="entry name" value="cNMP-bd_dom"/>
</dbReference>
<feature type="domain" description="Cyclic nucleotide-binding" evidence="1">
    <location>
        <begin position="17"/>
        <end position="115"/>
    </location>
</feature>
<evidence type="ECO:0000259" key="1">
    <source>
        <dbReference type="PROSITE" id="PS50042"/>
    </source>
</evidence>
<dbReference type="PANTHER" id="PTHR11635:SF152">
    <property type="entry name" value="CAMP-DEPENDENT PROTEIN KINASE TYPE I REGULATORY SUBUNIT-RELATED"/>
    <property type="match status" value="1"/>
</dbReference>
<dbReference type="GO" id="GO:0005952">
    <property type="term" value="C:cAMP-dependent protein kinase complex"/>
    <property type="evidence" value="ECO:0007669"/>
    <property type="project" value="InterPro"/>
</dbReference>
<sequence>MAMTKKQKTTLLSNVNLFSGVGPKALDQIANLMTEIEFAPERYIVRQGQVGTGFYLIAAGRAKVTRGNTVIAYLGPGDFFGELSVLDQSPRMAHVVAEQPTTCLALASWDLAKLLEKNPKVTLALLRVVAGRLRAVSEQHTH</sequence>
<dbReference type="AlphaFoldDB" id="A0A537KQS2"/>
<dbReference type="Pfam" id="PF00027">
    <property type="entry name" value="cNMP_binding"/>
    <property type="match status" value="1"/>
</dbReference>
<organism evidence="2 3">
    <name type="scientific">Candidatus Segetimicrobium genomatis</name>
    <dbReference type="NCBI Taxonomy" id="2569760"/>
    <lineage>
        <taxon>Bacteria</taxon>
        <taxon>Bacillati</taxon>
        <taxon>Candidatus Sysuimicrobiota</taxon>
        <taxon>Candidatus Sysuimicrobiia</taxon>
        <taxon>Candidatus Sysuimicrobiales</taxon>
        <taxon>Candidatus Segetimicrobiaceae</taxon>
        <taxon>Candidatus Segetimicrobium</taxon>
    </lineage>
</organism>
<evidence type="ECO:0000313" key="3">
    <source>
        <dbReference type="Proteomes" id="UP000319353"/>
    </source>
</evidence>
<dbReference type="Gene3D" id="2.60.120.10">
    <property type="entry name" value="Jelly Rolls"/>
    <property type="match status" value="1"/>
</dbReference>
<accession>A0A537KQS2</accession>
<dbReference type="GO" id="GO:0005829">
    <property type="term" value="C:cytosol"/>
    <property type="evidence" value="ECO:0007669"/>
    <property type="project" value="TreeGrafter"/>
</dbReference>
<protein>
    <submittedName>
        <fullName evidence="2">Cyclic nucleotide-binding domain-containing protein</fullName>
    </submittedName>
</protein>
<dbReference type="Proteomes" id="UP000319353">
    <property type="component" value="Unassembled WGS sequence"/>
</dbReference>
<dbReference type="InterPro" id="IPR014710">
    <property type="entry name" value="RmlC-like_jellyroll"/>
</dbReference>
<dbReference type="PROSITE" id="PS00888">
    <property type="entry name" value="CNMP_BINDING_1"/>
    <property type="match status" value="1"/>
</dbReference>
<dbReference type="SUPFAM" id="SSF51206">
    <property type="entry name" value="cAMP-binding domain-like"/>
    <property type="match status" value="1"/>
</dbReference>
<dbReference type="InterPro" id="IPR050503">
    <property type="entry name" value="cAMP-dep_PK_reg_su-like"/>
</dbReference>
<dbReference type="SMART" id="SM00100">
    <property type="entry name" value="cNMP"/>
    <property type="match status" value="1"/>
</dbReference>
<evidence type="ECO:0000313" key="2">
    <source>
        <dbReference type="EMBL" id="TMI98109.1"/>
    </source>
</evidence>
<dbReference type="PROSITE" id="PS50042">
    <property type="entry name" value="CNMP_BINDING_3"/>
    <property type="match status" value="1"/>
</dbReference>
<name>A0A537KQS2_9BACT</name>